<feature type="transmembrane region" description="Helical" evidence="10">
    <location>
        <begin position="86"/>
        <end position="109"/>
    </location>
</feature>
<dbReference type="OrthoDB" id="2014092at2759"/>
<evidence type="ECO:0000313" key="12">
    <source>
        <dbReference type="EMBL" id="CAF3612219.1"/>
    </source>
</evidence>
<dbReference type="PRINTS" id="PR00259">
    <property type="entry name" value="TMFOUR"/>
</dbReference>
<evidence type="ECO:0000256" key="3">
    <source>
        <dbReference type="ARBA" id="ARBA00008210"/>
    </source>
</evidence>
<dbReference type="InterPro" id="IPR036354">
    <property type="entry name" value="Prot_inh_pot1_sf"/>
</dbReference>
<evidence type="ECO:0008006" key="14">
    <source>
        <dbReference type="Google" id="ProtNLM"/>
    </source>
</evidence>
<comment type="similarity">
    <text evidence="2">Belongs to the tetraspanin (TM4SF) family.</text>
</comment>
<sequence>MSNSLIIVVFFVKDEDQSKLPKVVHKTRRDQSEISPLIKYLMFGFNIIFWILGFLIAAIGVYAWVEKETFQNFGRLTMGGALFFDPALLFILVGVTMFCIGFAGCLGALRENTCLLLFFSFALAIIFFAQLAFGTLIFIYRDKVKNEAEKQLLVMITSYRDDPDLQNMIDWIQRDWLHCCGVNSYRNWESNVYFNCSSKAVGSVEACGVPSSCCRPDYFHNNKQCGYGTLEPSAATHMIYTEGCVLQGSQWFERHILPVAIFVVVLAVLQIFKSLYSEKMDYVNKAADAAKAGLGVAGELIQKAAHSVSEVLTGDTNEKKDDVAQAEEKNQKSTEKKDGDSDDKGSDKHGEEIKSRSREFKETEDKKLESTTHVQQSGYNDKPVAIPVKTLKTSWPELVGKSSDDATKALKENGTFDIKIYKKGTSSASDHVENRVRLITDENGIVVEEPKVG</sequence>
<feature type="transmembrane region" description="Helical" evidence="10">
    <location>
        <begin position="40"/>
        <end position="65"/>
    </location>
</feature>
<dbReference type="InterPro" id="IPR008952">
    <property type="entry name" value="Tetraspanin_EC2_sf"/>
</dbReference>
<feature type="compositionally biased region" description="Basic and acidic residues" evidence="9">
    <location>
        <begin position="316"/>
        <end position="370"/>
    </location>
</feature>
<evidence type="ECO:0000256" key="6">
    <source>
        <dbReference type="ARBA" id="ARBA00022900"/>
    </source>
</evidence>
<feature type="transmembrane region" description="Helical" evidence="10">
    <location>
        <begin position="115"/>
        <end position="140"/>
    </location>
</feature>
<accession>A0A813ULV7</accession>
<gene>
    <name evidence="11" type="ORF">GPM918_LOCUS4774</name>
    <name evidence="12" type="ORF">SRO942_LOCUS4775</name>
</gene>
<feature type="transmembrane region" description="Helical" evidence="10">
    <location>
        <begin position="256"/>
        <end position="276"/>
    </location>
</feature>
<keyword evidence="6" id="KW-0722">Serine protease inhibitor</keyword>
<evidence type="ECO:0000256" key="9">
    <source>
        <dbReference type="SAM" id="MobiDB-lite"/>
    </source>
</evidence>
<dbReference type="Gene3D" id="3.30.10.10">
    <property type="entry name" value="Trypsin Inhibitor V, subunit A"/>
    <property type="match status" value="1"/>
</dbReference>
<name>A0A813ULV7_9BILA</name>
<keyword evidence="5 10" id="KW-0812">Transmembrane</keyword>
<protein>
    <recommendedName>
        <fullName evidence="14">Tetraspanin</fullName>
    </recommendedName>
</protein>
<dbReference type="EMBL" id="CAJNOQ010000656">
    <property type="protein sequence ID" value="CAF0825493.1"/>
    <property type="molecule type" value="Genomic_DNA"/>
</dbReference>
<dbReference type="PROSITE" id="PS00285">
    <property type="entry name" value="POTATO_INHIBITOR"/>
    <property type="match status" value="1"/>
</dbReference>
<feature type="region of interest" description="Disordered" evidence="9">
    <location>
        <begin position="312"/>
        <end position="385"/>
    </location>
</feature>
<evidence type="ECO:0000256" key="8">
    <source>
        <dbReference type="ARBA" id="ARBA00023136"/>
    </source>
</evidence>
<evidence type="ECO:0000313" key="11">
    <source>
        <dbReference type="EMBL" id="CAF0825493.1"/>
    </source>
</evidence>
<dbReference type="Proteomes" id="UP000663829">
    <property type="component" value="Unassembled WGS sequence"/>
</dbReference>
<keyword evidence="4" id="KW-0646">Protease inhibitor</keyword>
<dbReference type="SUPFAM" id="SSF48652">
    <property type="entry name" value="Tetraspanin"/>
    <property type="match status" value="1"/>
</dbReference>
<keyword evidence="7 10" id="KW-1133">Transmembrane helix</keyword>
<dbReference type="GO" id="GO:0004867">
    <property type="term" value="F:serine-type endopeptidase inhibitor activity"/>
    <property type="evidence" value="ECO:0007669"/>
    <property type="project" value="UniProtKB-KW"/>
</dbReference>
<comment type="caution">
    <text evidence="11">The sequence shown here is derived from an EMBL/GenBank/DDBJ whole genome shotgun (WGS) entry which is preliminary data.</text>
</comment>
<evidence type="ECO:0000256" key="7">
    <source>
        <dbReference type="ARBA" id="ARBA00022989"/>
    </source>
</evidence>
<evidence type="ECO:0000256" key="2">
    <source>
        <dbReference type="ARBA" id="ARBA00006840"/>
    </source>
</evidence>
<evidence type="ECO:0000256" key="10">
    <source>
        <dbReference type="SAM" id="Phobius"/>
    </source>
</evidence>
<reference evidence="11" key="1">
    <citation type="submission" date="2021-02" db="EMBL/GenBank/DDBJ databases">
        <authorList>
            <person name="Nowell W R."/>
        </authorList>
    </citation>
    <scope>NUCLEOTIDE SEQUENCE</scope>
</reference>
<dbReference type="SUPFAM" id="SSF54654">
    <property type="entry name" value="CI-2 family of serine protease inhibitors"/>
    <property type="match status" value="1"/>
</dbReference>
<dbReference type="Proteomes" id="UP000681722">
    <property type="component" value="Unassembled WGS sequence"/>
</dbReference>
<evidence type="ECO:0000256" key="1">
    <source>
        <dbReference type="ARBA" id="ARBA00004141"/>
    </source>
</evidence>
<evidence type="ECO:0000256" key="4">
    <source>
        <dbReference type="ARBA" id="ARBA00022690"/>
    </source>
</evidence>
<dbReference type="PROSITE" id="PS00421">
    <property type="entry name" value="TM4_1"/>
    <property type="match status" value="1"/>
</dbReference>
<dbReference type="PANTHER" id="PTHR19282:SF431">
    <property type="entry name" value="TETRASPANIN 26A, ISOFORM B-RELATED"/>
    <property type="match status" value="1"/>
</dbReference>
<dbReference type="Gene3D" id="1.10.1450.10">
    <property type="entry name" value="Tetraspanin"/>
    <property type="match status" value="1"/>
</dbReference>
<dbReference type="AlphaFoldDB" id="A0A813ULV7"/>
<dbReference type="Pfam" id="PF00335">
    <property type="entry name" value="Tetraspanin"/>
    <property type="match status" value="1"/>
</dbReference>
<dbReference type="PANTHER" id="PTHR19282">
    <property type="entry name" value="TETRASPANIN"/>
    <property type="match status" value="1"/>
</dbReference>
<dbReference type="GO" id="GO:0005886">
    <property type="term" value="C:plasma membrane"/>
    <property type="evidence" value="ECO:0007669"/>
    <property type="project" value="TreeGrafter"/>
</dbReference>
<evidence type="ECO:0000313" key="13">
    <source>
        <dbReference type="Proteomes" id="UP000663829"/>
    </source>
</evidence>
<proteinExistence type="inferred from homology"/>
<dbReference type="EMBL" id="CAJOBC010000656">
    <property type="protein sequence ID" value="CAF3612219.1"/>
    <property type="molecule type" value="Genomic_DNA"/>
</dbReference>
<dbReference type="InterPro" id="IPR018503">
    <property type="entry name" value="Tetraspanin_CS"/>
</dbReference>
<dbReference type="GO" id="GO:0009611">
    <property type="term" value="P:response to wounding"/>
    <property type="evidence" value="ECO:0007669"/>
    <property type="project" value="InterPro"/>
</dbReference>
<comment type="similarity">
    <text evidence="3">Belongs to the protease inhibitor I13 (potato type I serine protease inhibitor) family.</text>
</comment>
<comment type="subcellular location">
    <subcellularLocation>
        <location evidence="1">Membrane</location>
        <topology evidence="1">Multi-pass membrane protein</topology>
    </subcellularLocation>
</comment>
<evidence type="ECO:0000256" key="5">
    <source>
        <dbReference type="ARBA" id="ARBA00022692"/>
    </source>
</evidence>
<dbReference type="InterPro" id="IPR000864">
    <property type="entry name" value="Prot_inh_pot1"/>
</dbReference>
<dbReference type="InterPro" id="IPR018499">
    <property type="entry name" value="Tetraspanin/Peripherin"/>
</dbReference>
<keyword evidence="8 10" id="KW-0472">Membrane</keyword>
<dbReference type="Pfam" id="PF00280">
    <property type="entry name" value="potato_inhibit"/>
    <property type="match status" value="1"/>
</dbReference>
<organism evidence="11 13">
    <name type="scientific">Didymodactylos carnosus</name>
    <dbReference type="NCBI Taxonomy" id="1234261"/>
    <lineage>
        <taxon>Eukaryota</taxon>
        <taxon>Metazoa</taxon>
        <taxon>Spiralia</taxon>
        <taxon>Gnathifera</taxon>
        <taxon>Rotifera</taxon>
        <taxon>Eurotatoria</taxon>
        <taxon>Bdelloidea</taxon>
        <taxon>Philodinida</taxon>
        <taxon>Philodinidae</taxon>
        <taxon>Didymodactylos</taxon>
    </lineage>
</organism>
<keyword evidence="13" id="KW-1185">Reference proteome</keyword>